<name>A0A7J4K0E4_9ARCH</name>
<reference evidence="3" key="3">
    <citation type="submission" date="2021-05" db="EMBL/GenBank/DDBJ databases">
        <title>Protein family content uncovers lineage relationships and bacterial pathway maintenance mechanisms in DPANN archaea.</title>
        <authorList>
            <person name="Castelle C.J."/>
            <person name="Meheust R."/>
            <person name="Jaffe A.L."/>
            <person name="Seitz K."/>
            <person name="Gong X."/>
            <person name="Baker B.J."/>
            <person name="Banfield J.F."/>
        </authorList>
    </citation>
    <scope>NUCLEOTIDE SEQUENCE</scope>
    <source>
        <strain evidence="3">RIFCSPLOWO2_01_FULL_43_13</strain>
    </source>
</reference>
<dbReference type="AlphaFoldDB" id="A0A7J4K0E4"/>
<accession>A0A7J4K0E4</accession>
<gene>
    <name evidence="1" type="ORF">HA222_05055</name>
    <name evidence="2" type="ORF">HA227_01190</name>
    <name evidence="3" type="ORF">J4478_03170</name>
</gene>
<reference evidence="1 4" key="1">
    <citation type="journal article" date="2020" name="bioRxiv">
        <title>A rank-normalized archaeal taxonomy based on genome phylogeny resolves widespread incomplete and uneven classifications.</title>
        <authorList>
            <person name="Rinke C."/>
            <person name="Chuvochina M."/>
            <person name="Mussig A.J."/>
            <person name="Chaumeil P.-A."/>
            <person name="Waite D.W."/>
            <person name="Whitman W.B."/>
            <person name="Parks D.H."/>
            <person name="Hugenholtz P."/>
        </authorList>
    </citation>
    <scope>NUCLEOTIDE SEQUENCE</scope>
    <source>
        <strain evidence="1">UBA10191</strain>
    </source>
</reference>
<dbReference type="EMBL" id="DUFW01000088">
    <property type="protein sequence ID" value="HIH21995.1"/>
    <property type="molecule type" value="Genomic_DNA"/>
</dbReference>
<organism evidence="1 5">
    <name type="scientific">Candidatus Iainarchaeum sp</name>
    <dbReference type="NCBI Taxonomy" id="3101447"/>
    <lineage>
        <taxon>Archaea</taxon>
        <taxon>Candidatus Iainarchaeota</taxon>
        <taxon>Candidatus Iainarchaeia</taxon>
        <taxon>Candidatus Iainarchaeales</taxon>
        <taxon>Candidatus Iainarchaeaceae</taxon>
        <taxon>Candidatus Iainarchaeum</taxon>
    </lineage>
</organism>
<evidence type="ECO:0000313" key="5">
    <source>
        <dbReference type="Proteomes" id="UP000590964"/>
    </source>
</evidence>
<evidence type="ECO:0000313" key="4">
    <source>
        <dbReference type="Proteomes" id="UP000527315"/>
    </source>
</evidence>
<sequence>MQWSWKKNKIEGENIPIKTSEEMFNEAMEKGKVVAKRNAERSKRIRELREQLNQIVTKSTFAGSQYDKESFAAQAQGLKRQIEALEATVD</sequence>
<reference evidence="3" key="2">
    <citation type="submission" date="2021-03" db="EMBL/GenBank/DDBJ databases">
        <authorList>
            <person name="Jaffe A."/>
        </authorList>
    </citation>
    <scope>NUCLEOTIDE SEQUENCE</scope>
    <source>
        <strain evidence="3">RIFCSPLOWO2_01_FULL_43_13</strain>
    </source>
</reference>
<comment type="caution">
    <text evidence="1">The sequence shown here is derived from an EMBL/GenBank/DDBJ whole genome shotgun (WGS) entry which is preliminary data.</text>
</comment>
<evidence type="ECO:0000313" key="2">
    <source>
        <dbReference type="EMBL" id="HIH32844.1"/>
    </source>
</evidence>
<evidence type="ECO:0000313" key="1">
    <source>
        <dbReference type="EMBL" id="HIH21995.1"/>
    </source>
</evidence>
<proteinExistence type="predicted"/>
<dbReference type="Proteomes" id="UP000527315">
    <property type="component" value="Unassembled WGS sequence"/>
</dbReference>
<evidence type="ECO:0000313" key="3">
    <source>
        <dbReference type="EMBL" id="MBS3058379.1"/>
    </source>
</evidence>
<dbReference type="EMBL" id="JAGVWB010000021">
    <property type="protein sequence ID" value="MBS3058379.1"/>
    <property type="molecule type" value="Genomic_DNA"/>
</dbReference>
<dbReference type="Proteomes" id="UP000590964">
    <property type="component" value="Unassembled WGS sequence"/>
</dbReference>
<protein>
    <submittedName>
        <fullName evidence="1">NYN domain-containing protein</fullName>
    </submittedName>
</protein>
<dbReference type="Proteomes" id="UP000680185">
    <property type="component" value="Unassembled WGS sequence"/>
</dbReference>
<dbReference type="EMBL" id="DUFJ01000029">
    <property type="protein sequence ID" value="HIH32844.1"/>
    <property type="molecule type" value="Genomic_DNA"/>
</dbReference>